<dbReference type="InterPro" id="IPR044066">
    <property type="entry name" value="TRIAD_supradom"/>
</dbReference>
<dbReference type="GO" id="GO:0016567">
    <property type="term" value="P:protein ubiquitination"/>
    <property type="evidence" value="ECO:0007669"/>
    <property type="project" value="InterPro"/>
</dbReference>
<dbReference type="Gene3D" id="3.30.40.10">
    <property type="entry name" value="Zinc/RING finger domain, C3HC4 (zinc finger)"/>
    <property type="match status" value="1"/>
</dbReference>
<evidence type="ECO:0000256" key="9">
    <source>
        <dbReference type="PROSITE-ProRule" id="PRU00175"/>
    </source>
</evidence>
<dbReference type="InterPro" id="IPR002867">
    <property type="entry name" value="IBR_dom"/>
</dbReference>
<dbReference type="RefSeq" id="XP_020438823.1">
    <property type="nucleotide sequence ID" value="XM_020571549.1"/>
</dbReference>
<keyword evidence="6 9" id="KW-0863">Zinc-finger</keyword>
<sequence>MAFETSSSTTTNNSITPKLFNDINYYYNRHSNSSNEILLNNNIMINNNSIELLDNNNNNNNNNNFTKICCKVCLNDCKPDQIYSMKCKHQYCLECWKYYLESKINNDGMQCIFSKCIDPECKLTVDVITFKTILDYSKSSNYSTPRSTLSSTTSINRDRYFQKYCWYLAKDFIDNCSKATWCTNPNINCDNIIYYNNMDTPKNLNIKCNCNWNFCFHCGQETHFPATCKQIEDWKLLKSKDEGLNFSWLNQNTKKCPNCKIDIEKNHGCVHMICSHCKFGFCWLCMGSWKDHGDKTGGFFSCNKYYKSIRKASTSSSLTDHSDFVDQQQQHHHQTSNSNNSKIEQHSCINSLDDLPGSQNYQNIKNYMKITNKFLMNLLDSTSNMIITCEDTTTSTTTTTTTTTTNNNNSSTKLSTPTSQLLKKKLSFLRTKSSKSSLNLQVTPR</sequence>
<evidence type="ECO:0000256" key="1">
    <source>
        <dbReference type="ARBA" id="ARBA00001798"/>
    </source>
</evidence>
<dbReference type="EC" id="2.3.2.31" evidence="2"/>
<feature type="domain" description="RING-type" evidence="11">
    <location>
        <begin position="70"/>
        <end position="115"/>
    </location>
</feature>
<feature type="region of interest" description="Disordered" evidence="10">
    <location>
        <begin position="319"/>
        <end position="342"/>
    </location>
</feature>
<proteinExistence type="predicted"/>
<dbReference type="Pfam" id="PF22191">
    <property type="entry name" value="IBR_1"/>
    <property type="match status" value="1"/>
</dbReference>
<feature type="region of interest" description="Disordered" evidence="10">
    <location>
        <begin position="395"/>
        <end position="415"/>
    </location>
</feature>
<dbReference type="PANTHER" id="PTHR11685">
    <property type="entry name" value="RBR FAMILY RING FINGER AND IBR DOMAIN-CONTAINING"/>
    <property type="match status" value="1"/>
</dbReference>
<dbReference type="Proteomes" id="UP000001396">
    <property type="component" value="Unassembled WGS sequence"/>
</dbReference>
<name>D3AWP6_HETP5</name>
<evidence type="ECO:0000259" key="12">
    <source>
        <dbReference type="PROSITE" id="PS51873"/>
    </source>
</evidence>
<dbReference type="Gene3D" id="1.20.120.1750">
    <property type="match status" value="1"/>
</dbReference>
<gene>
    <name evidence="13" type="ORF">PPL_00524</name>
</gene>
<dbReference type="Pfam" id="PF01485">
    <property type="entry name" value="IBR"/>
    <property type="match status" value="1"/>
</dbReference>
<dbReference type="InterPro" id="IPR013083">
    <property type="entry name" value="Znf_RING/FYVE/PHD"/>
</dbReference>
<evidence type="ECO:0000256" key="5">
    <source>
        <dbReference type="ARBA" id="ARBA00022737"/>
    </source>
</evidence>
<evidence type="ECO:0000256" key="10">
    <source>
        <dbReference type="SAM" id="MobiDB-lite"/>
    </source>
</evidence>
<evidence type="ECO:0000256" key="8">
    <source>
        <dbReference type="ARBA" id="ARBA00022833"/>
    </source>
</evidence>
<organism evidence="13 14">
    <name type="scientific">Heterostelium pallidum (strain ATCC 26659 / Pp 5 / PN500)</name>
    <name type="common">Cellular slime mold</name>
    <name type="synonym">Polysphondylium pallidum</name>
    <dbReference type="NCBI Taxonomy" id="670386"/>
    <lineage>
        <taxon>Eukaryota</taxon>
        <taxon>Amoebozoa</taxon>
        <taxon>Evosea</taxon>
        <taxon>Eumycetozoa</taxon>
        <taxon>Dictyostelia</taxon>
        <taxon>Acytosteliales</taxon>
        <taxon>Acytosteliaceae</taxon>
        <taxon>Heterostelium</taxon>
    </lineage>
</organism>
<keyword evidence="5" id="KW-0677">Repeat</keyword>
<dbReference type="InParanoid" id="D3AWP6"/>
<evidence type="ECO:0000256" key="3">
    <source>
        <dbReference type="ARBA" id="ARBA00022679"/>
    </source>
</evidence>
<reference evidence="13 14" key="1">
    <citation type="journal article" date="2011" name="Genome Res.">
        <title>Phylogeny-wide analysis of social amoeba genomes highlights ancient origins for complex intercellular communication.</title>
        <authorList>
            <person name="Heidel A.J."/>
            <person name="Lawal H.M."/>
            <person name="Felder M."/>
            <person name="Schilde C."/>
            <person name="Helps N.R."/>
            <person name="Tunggal B."/>
            <person name="Rivero F."/>
            <person name="John U."/>
            <person name="Schleicher M."/>
            <person name="Eichinger L."/>
            <person name="Platzer M."/>
            <person name="Noegel A.A."/>
            <person name="Schaap P."/>
            <person name="Gloeckner G."/>
        </authorList>
    </citation>
    <scope>NUCLEOTIDE SEQUENCE [LARGE SCALE GENOMIC DNA]</scope>
    <source>
        <strain evidence="14">ATCC 26659 / Pp 5 / PN500</strain>
    </source>
</reference>
<dbReference type="AlphaFoldDB" id="D3AWP6"/>
<keyword evidence="3" id="KW-0808">Transferase</keyword>
<dbReference type="EMBL" id="ADBJ01000002">
    <property type="protein sequence ID" value="EFA86719.1"/>
    <property type="molecule type" value="Genomic_DNA"/>
</dbReference>
<dbReference type="PROSITE" id="PS50089">
    <property type="entry name" value="ZF_RING_2"/>
    <property type="match status" value="1"/>
</dbReference>
<dbReference type="SMART" id="SM00647">
    <property type="entry name" value="IBR"/>
    <property type="match status" value="2"/>
</dbReference>
<keyword evidence="4" id="KW-0479">Metal-binding</keyword>
<accession>D3AWP6</accession>
<evidence type="ECO:0000313" key="14">
    <source>
        <dbReference type="Proteomes" id="UP000001396"/>
    </source>
</evidence>
<dbReference type="GO" id="GO:0008270">
    <property type="term" value="F:zinc ion binding"/>
    <property type="evidence" value="ECO:0007669"/>
    <property type="project" value="UniProtKB-KW"/>
</dbReference>
<keyword evidence="8" id="KW-0862">Zinc</keyword>
<evidence type="ECO:0000256" key="6">
    <source>
        <dbReference type="ARBA" id="ARBA00022771"/>
    </source>
</evidence>
<dbReference type="InterPro" id="IPR031127">
    <property type="entry name" value="E3_UB_ligase_RBR"/>
</dbReference>
<comment type="caution">
    <text evidence="13">The sequence shown here is derived from an EMBL/GenBank/DDBJ whole genome shotgun (WGS) entry which is preliminary data.</text>
</comment>
<dbReference type="GeneID" id="31356057"/>
<evidence type="ECO:0000259" key="11">
    <source>
        <dbReference type="PROSITE" id="PS50089"/>
    </source>
</evidence>
<evidence type="ECO:0000256" key="2">
    <source>
        <dbReference type="ARBA" id="ARBA00012251"/>
    </source>
</evidence>
<keyword evidence="7" id="KW-0833">Ubl conjugation pathway</keyword>
<dbReference type="GO" id="GO:0061630">
    <property type="term" value="F:ubiquitin protein ligase activity"/>
    <property type="evidence" value="ECO:0007669"/>
    <property type="project" value="UniProtKB-EC"/>
</dbReference>
<comment type="catalytic activity">
    <reaction evidence="1">
        <text>[E2 ubiquitin-conjugating enzyme]-S-ubiquitinyl-L-cysteine + [acceptor protein]-L-lysine = [E2 ubiquitin-conjugating enzyme]-L-cysteine + [acceptor protein]-N(6)-ubiquitinyl-L-lysine.</text>
        <dbReference type="EC" id="2.3.2.31"/>
    </reaction>
</comment>
<dbReference type="InterPro" id="IPR001841">
    <property type="entry name" value="Znf_RING"/>
</dbReference>
<dbReference type="PROSITE" id="PS51873">
    <property type="entry name" value="TRIAD"/>
    <property type="match status" value="1"/>
</dbReference>
<dbReference type="OMA" id="PAIWERY"/>
<evidence type="ECO:0000256" key="4">
    <source>
        <dbReference type="ARBA" id="ARBA00022723"/>
    </source>
</evidence>
<keyword evidence="14" id="KW-1185">Reference proteome</keyword>
<protein>
    <recommendedName>
        <fullName evidence="2">RBR-type E3 ubiquitin transferase</fullName>
        <ecNumber evidence="2">2.3.2.31</ecNumber>
    </recommendedName>
</protein>
<evidence type="ECO:0000313" key="13">
    <source>
        <dbReference type="EMBL" id="EFA86719.1"/>
    </source>
</evidence>
<feature type="domain" description="RING-type" evidence="12">
    <location>
        <begin position="66"/>
        <end position="306"/>
    </location>
</feature>
<dbReference type="STRING" id="670386.D3AWP6"/>
<evidence type="ECO:0000256" key="7">
    <source>
        <dbReference type="ARBA" id="ARBA00022786"/>
    </source>
</evidence>
<dbReference type="SUPFAM" id="SSF57850">
    <property type="entry name" value="RING/U-box"/>
    <property type="match status" value="3"/>
</dbReference>